<dbReference type="EMBL" id="LGRX02006788">
    <property type="protein sequence ID" value="KAK3276068.1"/>
    <property type="molecule type" value="Genomic_DNA"/>
</dbReference>
<protein>
    <submittedName>
        <fullName evidence="2">Uncharacterized protein</fullName>
    </submittedName>
</protein>
<organism evidence="2 3">
    <name type="scientific">Cymbomonas tetramitiformis</name>
    <dbReference type="NCBI Taxonomy" id="36881"/>
    <lineage>
        <taxon>Eukaryota</taxon>
        <taxon>Viridiplantae</taxon>
        <taxon>Chlorophyta</taxon>
        <taxon>Pyramimonadophyceae</taxon>
        <taxon>Pyramimonadales</taxon>
        <taxon>Pyramimonadaceae</taxon>
        <taxon>Cymbomonas</taxon>
    </lineage>
</organism>
<feature type="region of interest" description="Disordered" evidence="1">
    <location>
        <begin position="174"/>
        <end position="194"/>
    </location>
</feature>
<sequence>MAATSCSYSAVKQMCEILPVVFGCDGFGLRLRDIQALFLTSKAIRDVILALGAGDLMWRRMYHSLLGCGSGLSAFEKALSLPISASAADDVSLDTFKRAVAQLKHEFGKERIEWPQIWPDAVWREVTNGSGIRRIVKGLATLLIISKQSEAGGPHPAAIDSMLVPLSHKVPTPPPTDGEGGIAHDGTTDDGGGDCSSGRGALLPYLPGIRAAASMNKILTSKLRNFGYILPSKKHPHLKREGKKLNCVFTLIASIPRERGCPFCRNGSIYIVPGGGKPSVNKERAPSLYNQWYDHLSIPLWMMKGASAECKADVDRQAIQASEDAATAAEMDMLDDNDDDDDDDATGEVLPKNIVSAQCERPPGGCTTRTPLVSLCKACQSETRSAQASRRVARQLAGSRSGAVELMTATTDVDASSAYGAPSLSTDAAPTPTERTMAMMADATTRTTTEATPMTTDATTTATDATMMSDVTTITDATPMPENVGASGASRNAKRKTLDPEQR</sequence>
<gene>
    <name evidence="2" type="ORF">CYMTET_15840</name>
</gene>
<dbReference type="AlphaFoldDB" id="A0AAE0GDR0"/>
<accession>A0AAE0GDR0</accession>
<feature type="compositionally biased region" description="Gly residues" evidence="1">
    <location>
        <begin position="178"/>
        <end position="194"/>
    </location>
</feature>
<feature type="region of interest" description="Disordered" evidence="1">
    <location>
        <begin position="474"/>
        <end position="503"/>
    </location>
</feature>
<name>A0AAE0GDR0_9CHLO</name>
<dbReference type="Proteomes" id="UP001190700">
    <property type="component" value="Unassembled WGS sequence"/>
</dbReference>
<keyword evidence="3" id="KW-1185">Reference proteome</keyword>
<evidence type="ECO:0000313" key="2">
    <source>
        <dbReference type="EMBL" id="KAK3276068.1"/>
    </source>
</evidence>
<evidence type="ECO:0000256" key="1">
    <source>
        <dbReference type="SAM" id="MobiDB-lite"/>
    </source>
</evidence>
<proteinExistence type="predicted"/>
<reference evidence="2 3" key="1">
    <citation type="journal article" date="2015" name="Genome Biol. Evol.">
        <title>Comparative Genomics of a Bacterivorous Green Alga Reveals Evolutionary Causalities and Consequences of Phago-Mixotrophic Mode of Nutrition.</title>
        <authorList>
            <person name="Burns J.A."/>
            <person name="Paasch A."/>
            <person name="Narechania A."/>
            <person name="Kim E."/>
        </authorList>
    </citation>
    <scope>NUCLEOTIDE SEQUENCE [LARGE SCALE GENOMIC DNA]</scope>
    <source>
        <strain evidence="2 3">PLY_AMNH</strain>
    </source>
</reference>
<evidence type="ECO:0000313" key="3">
    <source>
        <dbReference type="Proteomes" id="UP001190700"/>
    </source>
</evidence>
<comment type="caution">
    <text evidence="2">The sequence shown here is derived from an EMBL/GenBank/DDBJ whole genome shotgun (WGS) entry which is preliminary data.</text>
</comment>